<dbReference type="SUPFAM" id="SSF51366">
    <property type="entry name" value="Ribulose-phoshate binding barrel"/>
    <property type="match status" value="1"/>
</dbReference>
<evidence type="ECO:0000313" key="2">
    <source>
        <dbReference type="EMBL" id="HDS63552.1"/>
    </source>
</evidence>
<sequence>MMIFPAVDILGGQCVQLVQGRRETATSYGTPLENARKWLDAGADALHVINLDG</sequence>
<evidence type="ECO:0000256" key="1">
    <source>
        <dbReference type="RuleBase" id="RU003657"/>
    </source>
</evidence>
<comment type="caution">
    <text evidence="2">The sequence shown here is derived from an EMBL/GenBank/DDBJ whole genome shotgun (WGS) entry which is preliminary data.</text>
</comment>
<dbReference type="GO" id="GO:0000105">
    <property type="term" value="P:L-histidine biosynthetic process"/>
    <property type="evidence" value="ECO:0007669"/>
    <property type="project" value="UniProtKB-KW"/>
</dbReference>
<dbReference type="EMBL" id="DSBY01000226">
    <property type="protein sequence ID" value="HDS63552.1"/>
    <property type="molecule type" value="Genomic_DNA"/>
</dbReference>
<name>A0A831LRF2_9EURY</name>
<comment type="similarity">
    <text evidence="1">Belongs to the HisA/HisF family.</text>
</comment>
<dbReference type="GO" id="GO:0016853">
    <property type="term" value="F:isomerase activity"/>
    <property type="evidence" value="ECO:0007669"/>
    <property type="project" value="UniProtKB-KW"/>
</dbReference>
<keyword evidence="1" id="KW-0028">Amino-acid biosynthesis</keyword>
<dbReference type="InterPro" id="IPR006062">
    <property type="entry name" value="His_biosynth"/>
</dbReference>
<reference evidence="2" key="1">
    <citation type="journal article" date="2020" name="mSystems">
        <title>Genome- and Community-Level Interaction Insights into Carbon Utilization and Element Cycling Functions of Hydrothermarchaeota in Hydrothermal Sediment.</title>
        <authorList>
            <person name="Zhou Z."/>
            <person name="Liu Y."/>
            <person name="Xu W."/>
            <person name="Pan J."/>
            <person name="Luo Z.H."/>
            <person name="Li M."/>
        </authorList>
    </citation>
    <scope>NUCLEOTIDE SEQUENCE</scope>
    <source>
        <strain evidence="2">SpSt-1183</strain>
    </source>
</reference>
<protein>
    <submittedName>
        <fullName evidence="2">1-(5-phosphoribosyl)-5-((5-phosphoribosylamino)methylideneamino)imidazole-4-carboxamide isomerase</fullName>
    </submittedName>
</protein>
<keyword evidence="2" id="KW-0413">Isomerase</keyword>
<feature type="non-terminal residue" evidence="2">
    <location>
        <position position="53"/>
    </location>
</feature>
<keyword evidence="1" id="KW-0368">Histidine biosynthesis</keyword>
<dbReference type="InterPro" id="IPR013785">
    <property type="entry name" value="Aldolase_TIM"/>
</dbReference>
<gene>
    <name evidence="2" type="ORF">ENN52_05435</name>
</gene>
<dbReference type="Gene3D" id="3.20.20.70">
    <property type="entry name" value="Aldolase class I"/>
    <property type="match status" value="1"/>
</dbReference>
<accession>A0A831LRF2</accession>
<proteinExistence type="inferred from homology"/>
<dbReference type="Pfam" id="PF00977">
    <property type="entry name" value="His_biosynth"/>
    <property type="match status" value="1"/>
</dbReference>
<dbReference type="InterPro" id="IPR011060">
    <property type="entry name" value="RibuloseP-bd_barrel"/>
</dbReference>
<dbReference type="Proteomes" id="UP000885648">
    <property type="component" value="Unassembled WGS sequence"/>
</dbReference>
<organism evidence="2">
    <name type="scientific">Methanofollis liminatans</name>
    <dbReference type="NCBI Taxonomy" id="2201"/>
    <lineage>
        <taxon>Archaea</taxon>
        <taxon>Methanobacteriati</taxon>
        <taxon>Methanobacteriota</taxon>
        <taxon>Stenosarchaea group</taxon>
        <taxon>Methanomicrobia</taxon>
        <taxon>Methanomicrobiales</taxon>
        <taxon>Methanomicrobiaceae</taxon>
        <taxon>Methanofollis</taxon>
    </lineage>
</organism>
<dbReference type="AlphaFoldDB" id="A0A831LRF2"/>